<evidence type="ECO:0000313" key="2">
    <source>
        <dbReference type="Proteomes" id="UP000008177"/>
    </source>
</evidence>
<sequence length="182" mass="20116">MKLGNYLAARLSIELFFLFYSLHFYKGKGKANVEAAVPSTSAANEHITLRVVLQTANDTKVKDIEDATRPVSSNSSTLAISAISAINRCSIPGLYRPAVSAQQNSQPIFAISHLATYSRQIDTRNVPKYGRILKQNNTFPHCGSNGITKPIGEQKSVNYIVDLLPEMQLIFCFLQLKRVDAI</sequence>
<dbReference type="AlphaFoldDB" id="G2XQ65"/>
<dbReference type="EMBL" id="FQ790251">
    <property type="protein sequence ID" value="CCD42953.1"/>
    <property type="molecule type" value="Genomic_DNA"/>
</dbReference>
<dbReference type="InParanoid" id="G2XQ65"/>
<reference evidence="2" key="1">
    <citation type="journal article" date="2011" name="PLoS Genet.">
        <title>Genomic analysis of the necrotrophic fungal pathogens Sclerotinia sclerotiorum and Botrytis cinerea.</title>
        <authorList>
            <person name="Amselem J."/>
            <person name="Cuomo C.A."/>
            <person name="van Kan J.A."/>
            <person name="Viaud M."/>
            <person name="Benito E.P."/>
            <person name="Couloux A."/>
            <person name="Coutinho P.M."/>
            <person name="de Vries R.P."/>
            <person name="Dyer P.S."/>
            <person name="Fillinger S."/>
            <person name="Fournier E."/>
            <person name="Gout L."/>
            <person name="Hahn M."/>
            <person name="Kohn L."/>
            <person name="Lapalu N."/>
            <person name="Plummer K.M."/>
            <person name="Pradier J.M."/>
            <person name="Quevillon E."/>
            <person name="Sharon A."/>
            <person name="Simon A."/>
            <person name="ten Have A."/>
            <person name="Tudzynski B."/>
            <person name="Tudzynski P."/>
            <person name="Wincker P."/>
            <person name="Andrew M."/>
            <person name="Anthouard V."/>
            <person name="Beever R.E."/>
            <person name="Beffa R."/>
            <person name="Benoit I."/>
            <person name="Bouzid O."/>
            <person name="Brault B."/>
            <person name="Chen Z."/>
            <person name="Choquer M."/>
            <person name="Collemare J."/>
            <person name="Cotton P."/>
            <person name="Danchin E.G."/>
            <person name="Da Silva C."/>
            <person name="Gautier A."/>
            <person name="Giraud C."/>
            <person name="Giraud T."/>
            <person name="Gonzalez C."/>
            <person name="Grossetete S."/>
            <person name="Guldener U."/>
            <person name="Henrissat B."/>
            <person name="Howlett B.J."/>
            <person name="Kodira C."/>
            <person name="Kretschmer M."/>
            <person name="Lappartient A."/>
            <person name="Leroch M."/>
            <person name="Levis C."/>
            <person name="Mauceli E."/>
            <person name="Neuveglise C."/>
            <person name="Oeser B."/>
            <person name="Pearson M."/>
            <person name="Poulain J."/>
            <person name="Poussereau N."/>
            <person name="Quesneville H."/>
            <person name="Rascle C."/>
            <person name="Schumacher J."/>
            <person name="Segurens B."/>
            <person name="Sexton A."/>
            <person name="Silva E."/>
            <person name="Sirven C."/>
            <person name="Soanes D.M."/>
            <person name="Talbot N.J."/>
            <person name="Templeton M."/>
            <person name="Yandava C."/>
            <person name="Yarden O."/>
            <person name="Zeng Q."/>
            <person name="Rollins J.A."/>
            <person name="Lebrun M.H."/>
            <person name="Dickman M."/>
        </authorList>
    </citation>
    <scope>NUCLEOTIDE SEQUENCE [LARGE SCALE GENOMIC DNA]</scope>
    <source>
        <strain evidence="2">T4</strain>
    </source>
</reference>
<name>G2XQ65_BOTF4</name>
<accession>G2XQ65</accession>
<dbReference type="HOGENOM" id="CLU_1481765_0_0_1"/>
<dbReference type="Proteomes" id="UP000008177">
    <property type="component" value="Unplaced contigs"/>
</dbReference>
<organism evidence="1 2">
    <name type="scientific">Botryotinia fuckeliana (strain T4)</name>
    <name type="common">Noble rot fungus</name>
    <name type="synonym">Botrytis cinerea</name>
    <dbReference type="NCBI Taxonomy" id="999810"/>
    <lineage>
        <taxon>Eukaryota</taxon>
        <taxon>Fungi</taxon>
        <taxon>Dikarya</taxon>
        <taxon>Ascomycota</taxon>
        <taxon>Pezizomycotina</taxon>
        <taxon>Leotiomycetes</taxon>
        <taxon>Helotiales</taxon>
        <taxon>Sclerotiniaceae</taxon>
        <taxon>Botrytis</taxon>
    </lineage>
</organism>
<protein>
    <submittedName>
        <fullName evidence="1">Uncharacterized protein</fullName>
    </submittedName>
</protein>
<dbReference type="OrthoDB" id="3528903at2759"/>
<evidence type="ECO:0000313" key="1">
    <source>
        <dbReference type="EMBL" id="CCD42953.1"/>
    </source>
</evidence>
<proteinExistence type="predicted"/>
<gene>
    <name evidence="1" type="ORF">BofuT4_P070290.1</name>
</gene>